<dbReference type="EMBL" id="JAWZYT010000822">
    <property type="protein sequence ID" value="KAK4318552.1"/>
    <property type="molecule type" value="Genomic_DNA"/>
</dbReference>
<reference evidence="2" key="1">
    <citation type="submission" date="2023-11" db="EMBL/GenBank/DDBJ databases">
        <title>Genome assemblies of two species of porcelain crab, Petrolisthes cinctipes and Petrolisthes manimaculis (Anomura: Porcellanidae).</title>
        <authorList>
            <person name="Angst P."/>
        </authorList>
    </citation>
    <scope>NUCLEOTIDE SEQUENCE</scope>
    <source>
        <strain evidence="2">PB745_02</strain>
        <tissue evidence="2">Gill</tissue>
    </source>
</reference>
<gene>
    <name evidence="2" type="ORF">Pmani_010462</name>
</gene>
<protein>
    <recommendedName>
        <fullName evidence="1">Coatomer alpha subunit C-terminal domain-containing protein</fullName>
    </recommendedName>
</protein>
<proteinExistence type="predicted"/>
<comment type="caution">
    <text evidence="2">The sequence shown here is derived from an EMBL/GenBank/DDBJ whole genome shotgun (WGS) entry which is preliminary data.</text>
</comment>
<evidence type="ECO:0000259" key="1">
    <source>
        <dbReference type="Pfam" id="PF06957"/>
    </source>
</evidence>
<accession>A0AAE1Q504</accession>
<dbReference type="Pfam" id="PF06957">
    <property type="entry name" value="COPI_C"/>
    <property type="match status" value="1"/>
</dbReference>
<name>A0AAE1Q504_9EUCA</name>
<dbReference type="InterPro" id="IPR010714">
    <property type="entry name" value="Coatomer_asu_C"/>
</dbReference>
<evidence type="ECO:0000313" key="3">
    <source>
        <dbReference type="Proteomes" id="UP001292094"/>
    </source>
</evidence>
<feature type="domain" description="Coatomer alpha subunit C-terminal" evidence="1">
    <location>
        <begin position="4"/>
        <end position="70"/>
    </location>
</feature>
<dbReference type="GO" id="GO:0016192">
    <property type="term" value="P:vesicle-mediated transport"/>
    <property type="evidence" value="ECO:0007669"/>
    <property type="project" value="InterPro"/>
</dbReference>
<dbReference type="GO" id="GO:0030126">
    <property type="term" value="C:COPI vesicle coat"/>
    <property type="evidence" value="ECO:0007669"/>
    <property type="project" value="InterPro"/>
</dbReference>
<dbReference type="Proteomes" id="UP001292094">
    <property type="component" value="Unassembled WGS sequence"/>
</dbReference>
<keyword evidence="3" id="KW-1185">Reference proteome</keyword>
<organism evidence="2 3">
    <name type="scientific">Petrolisthes manimaculis</name>
    <dbReference type="NCBI Taxonomy" id="1843537"/>
    <lineage>
        <taxon>Eukaryota</taxon>
        <taxon>Metazoa</taxon>
        <taxon>Ecdysozoa</taxon>
        <taxon>Arthropoda</taxon>
        <taxon>Crustacea</taxon>
        <taxon>Multicrustacea</taxon>
        <taxon>Malacostraca</taxon>
        <taxon>Eumalacostraca</taxon>
        <taxon>Eucarida</taxon>
        <taxon>Decapoda</taxon>
        <taxon>Pleocyemata</taxon>
        <taxon>Anomura</taxon>
        <taxon>Galatheoidea</taxon>
        <taxon>Porcellanidae</taxon>
        <taxon>Petrolisthes</taxon>
    </lineage>
</organism>
<sequence length="99" mass="11046">MRLVCVVNFVPYRNLYLSSFTHSCTSYLTLPALPSLFTYPAPNCLTTANVKEHLPVLSLKLPALMDRLTLTQAGSSYGQTQGYMVVNGTAYYIIRIVDH</sequence>
<evidence type="ECO:0000313" key="2">
    <source>
        <dbReference type="EMBL" id="KAK4318552.1"/>
    </source>
</evidence>
<dbReference type="AlphaFoldDB" id="A0AAE1Q504"/>
<dbReference type="GO" id="GO:0006886">
    <property type="term" value="P:intracellular protein transport"/>
    <property type="evidence" value="ECO:0007669"/>
    <property type="project" value="InterPro"/>
</dbReference>
<dbReference type="GO" id="GO:0005198">
    <property type="term" value="F:structural molecule activity"/>
    <property type="evidence" value="ECO:0007669"/>
    <property type="project" value="InterPro"/>
</dbReference>